<feature type="transmembrane region" description="Helical" evidence="1">
    <location>
        <begin position="351"/>
        <end position="369"/>
    </location>
</feature>
<accession>A0ABW4MZ93</accession>
<evidence type="ECO:0000313" key="3">
    <source>
        <dbReference type="Proteomes" id="UP001597237"/>
    </source>
</evidence>
<feature type="transmembrane region" description="Helical" evidence="1">
    <location>
        <begin position="136"/>
        <end position="154"/>
    </location>
</feature>
<feature type="transmembrane region" description="Helical" evidence="1">
    <location>
        <begin position="195"/>
        <end position="225"/>
    </location>
</feature>
<feature type="transmembrane region" description="Helical" evidence="1">
    <location>
        <begin position="318"/>
        <end position="339"/>
    </location>
</feature>
<feature type="transmembrane region" description="Helical" evidence="1">
    <location>
        <begin position="20"/>
        <end position="41"/>
    </location>
</feature>
<feature type="transmembrane region" description="Helical" evidence="1">
    <location>
        <begin position="376"/>
        <end position="394"/>
    </location>
</feature>
<keyword evidence="1" id="KW-1133">Transmembrane helix</keyword>
<organism evidence="2 3">
    <name type="scientific">Phenylobacterium terrae</name>
    <dbReference type="NCBI Taxonomy" id="2665495"/>
    <lineage>
        <taxon>Bacteria</taxon>
        <taxon>Pseudomonadati</taxon>
        <taxon>Pseudomonadota</taxon>
        <taxon>Alphaproteobacteria</taxon>
        <taxon>Caulobacterales</taxon>
        <taxon>Caulobacteraceae</taxon>
        <taxon>Phenylobacterium</taxon>
    </lineage>
</organism>
<feature type="transmembrane region" description="Helical" evidence="1">
    <location>
        <begin position="100"/>
        <end position="124"/>
    </location>
</feature>
<keyword evidence="3" id="KW-1185">Reference proteome</keyword>
<dbReference type="RefSeq" id="WP_377284295.1">
    <property type="nucleotide sequence ID" value="NZ_JBHRSI010000015.1"/>
</dbReference>
<dbReference type="EMBL" id="JBHUEY010000001">
    <property type="protein sequence ID" value="MFD1783150.1"/>
    <property type="molecule type" value="Genomic_DNA"/>
</dbReference>
<protein>
    <recommendedName>
        <fullName evidence="4">YfhO family protein</fullName>
    </recommendedName>
</protein>
<feature type="transmembrane region" description="Helical" evidence="1">
    <location>
        <begin position="166"/>
        <end position="183"/>
    </location>
</feature>
<gene>
    <name evidence="2" type="ORF">ACFSC0_07075</name>
</gene>
<evidence type="ECO:0000313" key="2">
    <source>
        <dbReference type="EMBL" id="MFD1783150.1"/>
    </source>
</evidence>
<feature type="transmembrane region" description="Helical" evidence="1">
    <location>
        <begin position="291"/>
        <end position="309"/>
    </location>
</feature>
<dbReference type="Proteomes" id="UP001597237">
    <property type="component" value="Unassembled WGS sequence"/>
</dbReference>
<comment type="caution">
    <text evidence="2">The sequence shown here is derived from an EMBL/GenBank/DDBJ whole genome shotgun (WGS) entry which is preliminary data.</text>
</comment>
<sequence>MSLAQLKSLPQTAIGGLNPIRIVVVAAALVLGVLAPSYFVLNSIRAVAGAYSPTPFFDQWGVVFDYASIDSVGDFLAVLFRQSNEHRILFPRLIFFTDLYVFRGGNVLNLASTFAVQAASLALLARLAWDADRKAASLILAGLAAALMFSFGQWENFLWGFQVQFVLVYAAGAGSIYLFYRAFAGDGRPDYRTWAASLLLLVVSAFSMANGVIAGAAAVAVGLLARLPARALGLHAAATGLVLAIYLIGYQGVPGHSKLDAVLTTPLLFAEYVATYLGNLARFHGLPESQALGAVGLILALAAAARVALGRDKSPERLALVGVMAFIIATAMVTGAGRLGFGLLQAFSSRYLTPTSWFWAVQAIFWLPLIAARLRLANFAATAAVALAALVFLYDLQVDSRPDFYHRATQTRAASDILLTGANDPEPLLMIHWDMSLLDKGAGILRDRRLSLYREGAHLWVGRRIDQVATLAGREACLGAFDVLETAPKGAALRGLGWAWDVADDRPVDRIVVTDGGGVVIGLGGASFMPRGDVMDAVDVVDEELVGWSAVIRRPKQPEIVAYAALRDGRMCEIGRKAVP</sequence>
<reference evidence="3" key="1">
    <citation type="journal article" date="2019" name="Int. J. Syst. Evol. Microbiol.">
        <title>The Global Catalogue of Microorganisms (GCM) 10K type strain sequencing project: providing services to taxonomists for standard genome sequencing and annotation.</title>
        <authorList>
            <consortium name="The Broad Institute Genomics Platform"/>
            <consortium name="The Broad Institute Genome Sequencing Center for Infectious Disease"/>
            <person name="Wu L."/>
            <person name="Ma J."/>
        </authorList>
    </citation>
    <scope>NUCLEOTIDE SEQUENCE [LARGE SCALE GENOMIC DNA]</scope>
    <source>
        <strain evidence="3">DFY28</strain>
    </source>
</reference>
<evidence type="ECO:0008006" key="4">
    <source>
        <dbReference type="Google" id="ProtNLM"/>
    </source>
</evidence>
<evidence type="ECO:0000256" key="1">
    <source>
        <dbReference type="SAM" id="Phobius"/>
    </source>
</evidence>
<keyword evidence="1" id="KW-0812">Transmembrane</keyword>
<keyword evidence="1" id="KW-0472">Membrane</keyword>
<feature type="transmembrane region" description="Helical" evidence="1">
    <location>
        <begin position="231"/>
        <end position="249"/>
    </location>
</feature>
<name>A0ABW4MZ93_9CAUL</name>
<proteinExistence type="predicted"/>